<keyword evidence="3" id="KW-0238">DNA-binding</keyword>
<dbReference type="RefSeq" id="WP_113943468.1">
    <property type="nucleotide sequence ID" value="NZ_JBHEEG010000002.1"/>
</dbReference>
<dbReference type="Pfam" id="PF03466">
    <property type="entry name" value="LysR_substrate"/>
    <property type="match status" value="1"/>
</dbReference>
<dbReference type="GO" id="GO:0043565">
    <property type="term" value="F:sequence-specific DNA binding"/>
    <property type="evidence" value="ECO:0007669"/>
    <property type="project" value="TreeGrafter"/>
</dbReference>
<organism evidence="6 7">
    <name type="scientific">Pseudochrobactrum asaccharolyticum</name>
    <dbReference type="NCBI Taxonomy" id="354351"/>
    <lineage>
        <taxon>Bacteria</taxon>
        <taxon>Pseudomonadati</taxon>
        <taxon>Pseudomonadota</taxon>
        <taxon>Alphaproteobacteria</taxon>
        <taxon>Hyphomicrobiales</taxon>
        <taxon>Brucellaceae</taxon>
        <taxon>Pseudochrobactrum</taxon>
    </lineage>
</organism>
<evidence type="ECO:0000256" key="4">
    <source>
        <dbReference type="ARBA" id="ARBA00023163"/>
    </source>
</evidence>
<dbReference type="OrthoDB" id="9786526at2"/>
<dbReference type="GO" id="GO:0003700">
    <property type="term" value="F:DNA-binding transcription factor activity"/>
    <property type="evidence" value="ECO:0007669"/>
    <property type="project" value="InterPro"/>
</dbReference>
<dbReference type="SUPFAM" id="SSF53850">
    <property type="entry name" value="Periplasmic binding protein-like II"/>
    <property type="match status" value="1"/>
</dbReference>
<feature type="domain" description="HTH lysR-type" evidence="5">
    <location>
        <begin position="7"/>
        <end position="64"/>
    </location>
</feature>
<evidence type="ECO:0000313" key="6">
    <source>
        <dbReference type="EMBL" id="RBO97453.1"/>
    </source>
</evidence>
<comment type="caution">
    <text evidence="6">The sequence shown here is derived from an EMBL/GenBank/DDBJ whole genome shotgun (WGS) entry which is preliminary data.</text>
</comment>
<dbReference type="Gene3D" id="3.40.190.290">
    <property type="match status" value="1"/>
</dbReference>
<evidence type="ECO:0000313" key="7">
    <source>
        <dbReference type="Proteomes" id="UP000252893"/>
    </source>
</evidence>
<dbReference type="InterPro" id="IPR000847">
    <property type="entry name" value="LysR_HTH_N"/>
</dbReference>
<dbReference type="InterPro" id="IPR058163">
    <property type="entry name" value="LysR-type_TF_proteobact-type"/>
</dbReference>
<protein>
    <submittedName>
        <fullName evidence="6">LysR family transcriptional regulator</fullName>
    </submittedName>
</protein>
<dbReference type="InterPro" id="IPR036388">
    <property type="entry name" value="WH-like_DNA-bd_sf"/>
</dbReference>
<dbReference type="Pfam" id="PF00126">
    <property type="entry name" value="HTH_1"/>
    <property type="match status" value="1"/>
</dbReference>
<dbReference type="InterPro" id="IPR005119">
    <property type="entry name" value="LysR_subst-bd"/>
</dbReference>
<evidence type="ECO:0000256" key="2">
    <source>
        <dbReference type="ARBA" id="ARBA00023015"/>
    </source>
</evidence>
<gene>
    <name evidence="6" type="ORF">DFR47_102235</name>
</gene>
<reference evidence="6 7" key="1">
    <citation type="submission" date="2018-06" db="EMBL/GenBank/DDBJ databases">
        <title>Genomic Encyclopedia of Type Strains, Phase IV (KMG-IV): sequencing the most valuable type-strain genomes for metagenomic binning, comparative biology and taxonomic classification.</title>
        <authorList>
            <person name="Goeker M."/>
        </authorList>
    </citation>
    <scope>NUCLEOTIDE SEQUENCE [LARGE SCALE GENOMIC DNA]</scope>
    <source>
        <strain evidence="6 7">DSM 25619</strain>
    </source>
</reference>
<dbReference type="Gene3D" id="1.10.10.10">
    <property type="entry name" value="Winged helix-like DNA-binding domain superfamily/Winged helix DNA-binding domain"/>
    <property type="match status" value="1"/>
</dbReference>
<evidence type="ECO:0000259" key="5">
    <source>
        <dbReference type="PROSITE" id="PS50931"/>
    </source>
</evidence>
<keyword evidence="4" id="KW-0804">Transcription</keyword>
<dbReference type="EMBL" id="QNRH01000002">
    <property type="protein sequence ID" value="RBO97453.1"/>
    <property type="molecule type" value="Genomic_DNA"/>
</dbReference>
<accession>A0A366E533</accession>
<comment type="similarity">
    <text evidence="1">Belongs to the LysR transcriptional regulatory family.</text>
</comment>
<dbReference type="InterPro" id="IPR036390">
    <property type="entry name" value="WH_DNA-bd_sf"/>
</dbReference>
<dbReference type="GO" id="GO:0006351">
    <property type="term" value="P:DNA-templated transcription"/>
    <property type="evidence" value="ECO:0007669"/>
    <property type="project" value="TreeGrafter"/>
</dbReference>
<dbReference type="Proteomes" id="UP000252893">
    <property type="component" value="Unassembled WGS sequence"/>
</dbReference>
<dbReference type="PANTHER" id="PTHR30537:SF5">
    <property type="entry name" value="HTH-TYPE TRANSCRIPTIONAL ACTIVATOR TTDR-RELATED"/>
    <property type="match status" value="1"/>
</dbReference>
<sequence>MSPNFRVSPQQMQVFLDIAEAGSIAAAAKKLGLTAPAVSKQLAMLENQLELGLIERTTRRMQLTPAGRIFKDYAAETLRLLSERESRYLSEMRGEPSGTLRVVAARPLATQFLLPHLHEFTSRFPHITLDLELAERFPDIEQENIDLIFGMTMQGTAGLIQRSIGKTAYWLCAAPSYLERHGHPQQPDDLSEHYLIAHTMRRHPNRLTFRDHQEVAMRTVLRLNDTSAMRQATCQGTGIVSLHHYMVEDMIRSGELIRLLPDYELPAVPVHLFYRKSGRILPALRHFIDFAVKICRIQL</sequence>
<dbReference type="AlphaFoldDB" id="A0A366E533"/>
<proteinExistence type="inferred from homology"/>
<dbReference type="CDD" id="cd08422">
    <property type="entry name" value="PBP2_CrgA_like"/>
    <property type="match status" value="1"/>
</dbReference>
<evidence type="ECO:0000256" key="3">
    <source>
        <dbReference type="ARBA" id="ARBA00023125"/>
    </source>
</evidence>
<keyword evidence="7" id="KW-1185">Reference proteome</keyword>
<dbReference type="PANTHER" id="PTHR30537">
    <property type="entry name" value="HTH-TYPE TRANSCRIPTIONAL REGULATOR"/>
    <property type="match status" value="1"/>
</dbReference>
<dbReference type="SUPFAM" id="SSF46785">
    <property type="entry name" value="Winged helix' DNA-binding domain"/>
    <property type="match status" value="1"/>
</dbReference>
<evidence type="ECO:0000256" key="1">
    <source>
        <dbReference type="ARBA" id="ARBA00009437"/>
    </source>
</evidence>
<dbReference type="FunFam" id="1.10.10.10:FF:000001">
    <property type="entry name" value="LysR family transcriptional regulator"/>
    <property type="match status" value="1"/>
</dbReference>
<keyword evidence="2" id="KW-0805">Transcription regulation</keyword>
<dbReference type="PROSITE" id="PS50931">
    <property type="entry name" value="HTH_LYSR"/>
    <property type="match status" value="1"/>
</dbReference>
<name>A0A366E533_9HYPH</name>